<evidence type="ECO:0000313" key="3">
    <source>
        <dbReference type="EMBL" id="MBB5788995.1"/>
    </source>
</evidence>
<proteinExistence type="predicted"/>
<comment type="caution">
    <text evidence="3">The sequence shown here is derived from an EMBL/GenBank/DDBJ whole genome shotgun (WGS) entry which is preliminary data.</text>
</comment>
<dbReference type="RefSeq" id="WP_184824058.1">
    <property type="nucleotide sequence ID" value="NZ_JACHMM010000001.1"/>
</dbReference>
<dbReference type="Proteomes" id="UP000542813">
    <property type="component" value="Unassembled WGS sequence"/>
</dbReference>
<dbReference type="InterPro" id="IPR013108">
    <property type="entry name" value="Amidohydro_3"/>
</dbReference>
<dbReference type="Pfam" id="PF07969">
    <property type="entry name" value="Amidohydro_3"/>
    <property type="match status" value="1"/>
</dbReference>
<organism evidence="3 4">
    <name type="scientific">Jiangella mangrovi</name>
    <dbReference type="NCBI Taxonomy" id="1524084"/>
    <lineage>
        <taxon>Bacteria</taxon>
        <taxon>Bacillati</taxon>
        <taxon>Actinomycetota</taxon>
        <taxon>Actinomycetes</taxon>
        <taxon>Jiangellales</taxon>
        <taxon>Jiangellaceae</taxon>
        <taxon>Jiangella</taxon>
    </lineage>
</organism>
<gene>
    <name evidence="3" type="ORF">HD601_003570</name>
</gene>
<dbReference type="PANTHER" id="PTHR22642:SF21">
    <property type="entry name" value="PERIPLASMIC PROTEIN"/>
    <property type="match status" value="1"/>
</dbReference>
<dbReference type="PANTHER" id="PTHR22642">
    <property type="entry name" value="IMIDAZOLONEPROPIONASE"/>
    <property type="match status" value="1"/>
</dbReference>
<feature type="chain" id="PRO_5038994506" evidence="1">
    <location>
        <begin position="34"/>
        <end position="554"/>
    </location>
</feature>
<dbReference type="SUPFAM" id="SSF51556">
    <property type="entry name" value="Metallo-dependent hydrolases"/>
    <property type="match status" value="1"/>
</dbReference>
<dbReference type="PROSITE" id="PS51318">
    <property type="entry name" value="TAT"/>
    <property type="match status" value="1"/>
</dbReference>
<dbReference type="SUPFAM" id="SSF51338">
    <property type="entry name" value="Composite domain of metallo-dependent hydrolases"/>
    <property type="match status" value="1"/>
</dbReference>
<dbReference type="GO" id="GO:0016810">
    <property type="term" value="F:hydrolase activity, acting on carbon-nitrogen (but not peptide) bonds"/>
    <property type="evidence" value="ECO:0007669"/>
    <property type="project" value="InterPro"/>
</dbReference>
<keyword evidence="1" id="KW-0732">Signal</keyword>
<reference evidence="3 4" key="1">
    <citation type="submission" date="2020-08" db="EMBL/GenBank/DDBJ databases">
        <title>Sequencing the genomes of 1000 actinobacteria strains.</title>
        <authorList>
            <person name="Klenk H.-P."/>
        </authorList>
    </citation>
    <scope>NUCLEOTIDE SEQUENCE [LARGE SCALE GENOMIC DNA]</scope>
    <source>
        <strain evidence="3 4">DSM 102122</strain>
    </source>
</reference>
<dbReference type="Gene3D" id="3.10.310.70">
    <property type="match status" value="1"/>
</dbReference>
<accession>A0A7W9LM84</accession>
<dbReference type="InterPro" id="IPR011059">
    <property type="entry name" value="Metal-dep_hydrolase_composite"/>
</dbReference>
<keyword evidence="4" id="KW-1185">Reference proteome</keyword>
<dbReference type="Gene3D" id="3.20.20.140">
    <property type="entry name" value="Metal-dependent hydrolases"/>
    <property type="match status" value="2"/>
</dbReference>
<dbReference type="AlphaFoldDB" id="A0A7W9LM84"/>
<evidence type="ECO:0000256" key="1">
    <source>
        <dbReference type="SAM" id="SignalP"/>
    </source>
</evidence>
<feature type="signal peptide" evidence="1">
    <location>
        <begin position="1"/>
        <end position="33"/>
    </location>
</feature>
<protein>
    <submittedName>
        <fullName evidence="3">Putative amidohydrolase YtcJ</fullName>
    </submittedName>
</protein>
<sequence length="554" mass="59222">MSRRDLSRRGFLGAAGAAGVTAAGLGSAALANAVSPAAAAAAGAGREGSGVGLALVNGRIHTFDGTDRVVSQVLIQDGRFAKVGSIGGGGGRFEVINLRGRTVIPGLIDNHVHFVRIGQAAGYDMRRLETAFSIDEVQQVVADTAADVEPGEFLTGLRGLARRQWSAPARHLTRFELDEAAPEHAVVISEGTNGQTNTLGRDRLRALGVTVSDAGAVNDDQAYLAMARFITLETKKRELLRAAEYALSVGLTGFIDEHGNILPEGTAGFLDRITGHDHILDLWRNGQLPVRVRARFGVRDAHSGGTDAPSLIETYAANRWELLGDAMFRQAGIGEWAPRGDNYQYSLRTIASRPIQYQQHLISTAEIQAHLDAVQQFADEHPDVNVGDLYWSMGHIDGLTVPQIEHSNRLGIGLIPQGWSYLTGNGAGPDFRSIVDLAEVPVGTGTDGARVAPLNPWTMVYYMTTGRNSGGALVNDGRQVTRHEALKLYAGPQQGWFCKEPDLMGGIAEGRYADLAVLSADVFDTRAVPDTKLRTMGSVLTVVDGVVRHDAGVL</sequence>
<dbReference type="EMBL" id="JACHMM010000001">
    <property type="protein sequence ID" value="MBB5788995.1"/>
    <property type="molecule type" value="Genomic_DNA"/>
</dbReference>
<dbReference type="InterPro" id="IPR006311">
    <property type="entry name" value="TAT_signal"/>
</dbReference>
<keyword evidence="3" id="KW-0378">Hydrolase</keyword>
<dbReference type="InterPro" id="IPR032466">
    <property type="entry name" value="Metal_Hydrolase"/>
</dbReference>
<feature type="domain" description="Amidohydrolase 3" evidence="2">
    <location>
        <begin position="94"/>
        <end position="547"/>
    </location>
</feature>
<evidence type="ECO:0000313" key="4">
    <source>
        <dbReference type="Proteomes" id="UP000542813"/>
    </source>
</evidence>
<name>A0A7W9LM84_9ACTN</name>
<dbReference type="Gene3D" id="2.30.40.10">
    <property type="entry name" value="Urease, subunit C, domain 1"/>
    <property type="match status" value="2"/>
</dbReference>
<evidence type="ECO:0000259" key="2">
    <source>
        <dbReference type="Pfam" id="PF07969"/>
    </source>
</evidence>